<reference evidence="9 10" key="1">
    <citation type="submission" date="2021-03" db="EMBL/GenBank/DDBJ databases">
        <title>Genomic Encyclopedia of Type Strains, Phase III (KMG-III): the genomes of soil and plant-associated and newly described type strains.</title>
        <authorList>
            <person name="Whitman W."/>
        </authorList>
    </citation>
    <scope>NUCLEOTIDE SEQUENCE [LARGE SCALE GENOMIC DNA]</scope>
    <source>
        <strain evidence="9 10">IMMIB AFH-6</strain>
    </source>
</reference>
<evidence type="ECO:0000313" key="10">
    <source>
        <dbReference type="Proteomes" id="UP000781958"/>
    </source>
</evidence>
<dbReference type="Pfam" id="PF01182">
    <property type="entry name" value="Glucosamine_iso"/>
    <property type="match status" value="1"/>
</dbReference>
<comment type="pathway">
    <text evidence="3 7">Carbohydrate degradation; pentose phosphate pathway; D-ribulose 5-phosphate from D-glucose 6-phosphate (oxidative stage): step 2/3.</text>
</comment>
<evidence type="ECO:0000256" key="6">
    <source>
        <dbReference type="ARBA" id="ARBA00020337"/>
    </source>
</evidence>
<evidence type="ECO:0000259" key="8">
    <source>
        <dbReference type="Pfam" id="PF01182"/>
    </source>
</evidence>
<evidence type="ECO:0000313" key="9">
    <source>
        <dbReference type="EMBL" id="MBP2290278.1"/>
    </source>
</evidence>
<proteinExistence type="inferred from homology"/>
<evidence type="ECO:0000256" key="2">
    <source>
        <dbReference type="ARBA" id="ARBA00002681"/>
    </source>
</evidence>
<comment type="catalytic activity">
    <reaction evidence="1 7">
        <text>6-phospho-D-glucono-1,5-lactone + H2O = 6-phospho-D-gluconate + H(+)</text>
        <dbReference type="Rhea" id="RHEA:12556"/>
        <dbReference type="ChEBI" id="CHEBI:15377"/>
        <dbReference type="ChEBI" id="CHEBI:15378"/>
        <dbReference type="ChEBI" id="CHEBI:57955"/>
        <dbReference type="ChEBI" id="CHEBI:58759"/>
        <dbReference type="EC" id="3.1.1.31"/>
    </reaction>
</comment>
<dbReference type="InterPro" id="IPR006148">
    <property type="entry name" value="Glc/Gal-6P_isomerase"/>
</dbReference>
<dbReference type="Gene3D" id="3.40.50.1360">
    <property type="match status" value="1"/>
</dbReference>
<keyword evidence="10" id="KW-1185">Reference proteome</keyword>
<comment type="caution">
    <text evidence="9">The sequence shown here is derived from an EMBL/GenBank/DDBJ whole genome shotgun (WGS) entry which is preliminary data.</text>
</comment>
<comment type="function">
    <text evidence="2 7">Hydrolysis of 6-phosphogluconolactone to 6-phosphogluconate.</text>
</comment>
<accession>A0ABS4SCH9</accession>
<dbReference type="Proteomes" id="UP000781958">
    <property type="component" value="Unassembled WGS sequence"/>
</dbReference>
<dbReference type="NCBIfam" id="TIGR01198">
    <property type="entry name" value="pgl"/>
    <property type="match status" value="1"/>
</dbReference>
<name>A0ABS4SCH9_9PROT</name>
<protein>
    <recommendedName>
        <fullName evidence="6 7">6-phosphogluconolactonase</fullName>
        <shortName evidence="7">6PGL</shortName>
        <ecNumber evidence="5 7">3.1.1.31</ecNumber>
    </recommendedName>
</protein>
<dbReference type="EMBL" id="JAGINP010000001">
    <property type="protein sequence ID" value="MBP2290278.1"/>
    <property type="molecule type" value="Genomic_DNA"/>
</dbReference>
<sequence>MSVDGFFDSDAPRDGRRSFASTEALVEALAGSLAARLRGAIAARGSATLVVSGGRTPEALFRQMADLPLDWAAVTVTLADERWVPPDDPDSNEALVRRSLLAGPAAAARFVGLYTGADTPEAGQDACDARIRALPRPFDVVLLGMGEDGHTASFFPGAANLAAALSPADGRTVQAIRAPGIRQPRMTLTLPTLLDTQRLLLLITGDAKRRTLEQAEADGPVEAMPVRSVLRQDRVPLEIFWAP</sequence>
<dbReference type="RefSeq" id="WP_209762087.1">
    <property type="nucleotide sequence ID" value="NZ_JAGINP010000001.1"/>
</dbReference>
<dbReference type="PANTHER" id="PTHR11054">
    <property type="entry name" value="6-PHOSPHOGLUCONOLACTONASE"/>
    <property type="match status" value="1"/>
</dbReference>
<evidence type="ECO:0000256" key="4">
    <source>
        <dbReference type="ARBA" id="ARBA00010662"/>
    </source>
</evidence>
<dbReference type="InterPro" id="IPR037171">
    <property type="entry name" value="NagB/RpiA_transferase-like"/>
</dbReference>
<evidence type="ECO:0000256" key="1">
    <source>
        <dbReference type="ARBA" id="ARBA00000832"/>
    </source>
</evidence>
<keyword evidence="7 9" id="KW-0378">Hydrolase</keyword>
<dbReference type="GO" id="GO:0017057">
    <property type="term" value="F:6-phosphogluconolactonase activity"/>
    <property type="evidence" value="ECO:0007669"/>
    <property type="project" value="UniProtKB-EC"/>
</dbReference>
<dbReference type="CDD" id="cd01400">
    <property type="entry name" value="6PGL"/>
    <property type="match status" value="1"/>
</dbReference>
<comment type="similarity">
    <text evidence="4 7">Belongs to the glucosamine/galactosamine-6-phosphate isomerase family. 6-phosphogluconolactonase subfamily.</text>
</comment>
<dbReference type="InterPro" id="IPR039104">
    <property type="entry name" value="6PGL"/>
</dbReference>
<dbReference type="EC" id="3.1.1.31" evidence="5 7"/>
<evidence type="ECO:0000256" key="7">
    <source>
        <dbReference type="RuleBase" id="RU365095"/>
    </source>
</evidence>
<evidence type="ECO:0000256" key="3">
    <source>
        <dbReference type="ARBA" id="ARBA00004961"/>
    </source>
</evidence>
<feature type="domain" description="Glucosamine/galactosamine-6-phosphate isomerase" evidence="8">
    <location>
        <begin position="21"/>
        <end position="232"/>
    </location>
</feature>
<evidence type="ECO:0000256" key="5">
    <source>
        <dbReference type="ARBA" id="ARBA00013198"/>
    </source>
</evidence>
<dbReference type="PANTHER" id="PTHR11054:SF0">
    <property type="entry name" value="6-PHOSPHOGLUCONOLACTONASE"/>
    <property type="match status" value="1"/>
</dbReference>
<dbReference type="InterPro" id="IPR005900">
    <property type="entry name" value="6-phosphogluconolactonase_DevB"/>
</dbReference>
<dbReference type="SUPFAM" id="SSF100950">
    <property type="entry name" value="NagB/RpiA/CoA transferase-like"/>
    <property type="match status" value="1"/>
</dbReference>
<organism evidence="9 10">
    <name type="scientific">Azospirillum rugosum</name>
    <dbReference type="NCBI Taxonomy" id="416170"/>
    <lineage>
        <taxon>Bacteria</taxon>
        <taxon>Pseudomonadati</taxon>
        <taxon>Pseudomonadota</taxon>
        <taxon>Alphaproteobacteria</taxon>
        <taxon>Rhodospirillales</taxon>
        <taxon>Azospirillaceae</taxon>
        <taxon>Azospirillum</taxon>
    </lineage>
</organism>
<gene>
    <name evidence="7" type="primary">pgl</name>
    <name evidence="9" type="ORF">J2851_000015</name>
</gene>